<dbReference type="Proteomes" id="UP000308267">
    <property type="component" value="Unassembled WGS sequence"/>
</dbReference>
<evidence type="ECO:0000313" key="3">
    <source>
        <dbReference type="Proteomes" id="UP000308267"/>
    </source>
</evidence>
<dbReference type="AlphaFoldDB" id="A0A4S2KL61"/>
<dbReference type="EMBL" id="SJOL01010839">
    <property type="protein sequence ID" value="TGZ50362.1"/>
    <property type="molecule type" value="Genomic_DNA"/>
</dbReference>
<organism evidence="2 3">
    <name type="scientific">Opisthorchis felineus</name>
    <dbReference type="NCBI Taxonomy" id="147828"/>
    <lineage>
        <taxon>Eukaryota</taxon>
        <taxon>Metazoa</taxon>
        <taxon>Spiralia</taxon>
        <taxon>Lophotrochozoa</taxon>
        <taxon>Platyhelminthes</taxon>
        <taxon>Trematoda</taxon>
        <taxon>Digenea</taxon>
        <taxon>Opisthorchiida</taxon>
        <taxon>Opisthorchiata</taxon>
        <taxon>Opisthorchiidae</taxon>
        <taxon>Opisthorchis</taxon>
    </lineage>
</organism>
<dbReference type="InterPro" id="IPR027905">
    <property type="entry name" value="CFAP95"/>
</dbReference>
<evidence type="ECO:0000313" key="2">
    <source>
        <dbReference type="EMBL" id="TGZ50362.1"/>
    </source>
</evidence>
<accession>A0A4S2KL61</accession>
<name>A0A4S2KL61_OPIFE</name>
<dbReference type="STRING" id="147828.A0A4S2KL61"/>
<reference evidence="2 3" key="1">
    <citation type="journal article" date="2019" name="BMC Genomics">
        <title>New insights from Opisthorchis felineus genome: update on genomics of the epidemiologically important liver flukes.</title>
        <authorList>
            <person name="Ershov N.I."/>
            <person name="Mordvinov V.A."/>
            <person name="Prokhortchouk E.B."/>
            <person name="Pakharukova M.Y."/>
            <person name="Gunbin K.V."/>
            <person name="Ustyantsev K."/>
            <person name="Genaev M.A."/>
            <person name="Blinov A.G."/>
            <person name="Mazur A."/>
            <person name="Boulygina E."/>
            <person name="Tsygankova S."/>
            <person name="Khrameeva E."/>
            <person name="Chekanov N."/>
            <person name="Fan G."/>
            <person name="Xiao A."/>
            <person name="Zhang H."/>
            <person name="Xu X."/>
            <person name="Yang H."/>
            <person name="Solovyev V."/>
            <person name="Lee S.M."/>
            <person name="Liu X."/>
            <person name="Afonnikov D.A."/>
            <person name="Skryabin K.G."/>
        </authorList>
    </citation>
    <scope>NUCLEOTIDE SEQUENCE [LARGE SCALE GENOMIC DNA]</scope>
    <source>
        <strain evidence="2">AK-0245</strain>
        <tissue evidence="2">Whole organism</tissue>
    </source>
</reference>
<keyword evidence="3" id="KW-1185">Reference proteome</keyword>
<dbReference type="PANTHER" id="PTHR35069:SF1">
    <property type="entry name" value="CILIA- AND FLAGELLA-ASSOCIATED PROTEIN 95"/>
    <property type="match status" value="1"/>
</dbReference>
<proteinExistence type="predicted"/>
<gene>
    <name evidence="2" type="ORF">CRM22_010862</name>
</gene>
<evidence type="ECO:0000256" key="1">
    <source>
        <dbReference type="SAM" id="MobiDB-lite"/>
    </source>
</evidence>
<feature type="compositionally biased region" description="Polar residues" evidence="1">
    <location>
        <begin position="200"/>
        <end position="214"/>
    </location>
</feature>
<dbReference type="Pfam" id="PF15139">
    <property type="entry name" value="CFAP95"/>
    <property type="match status" value="1"/>
</dbReference>
<comment type="caution">
    <text evidence="2">The sequence shown here is derived from an EMBL/GenBank/DDBJ whole genome shotgun (WGS) entry which is preliminary data.</text>
</comment>
<dbReference type="OrthoDB" id="309575at2759"/>
<sequence length="214" mass="24926">MLPTLSVYSSNGEIGLRSRILKKRDWLSEDQPEPKPSDWCKDNSDSISNSIYARYRKHDGNCFRTTYMSLCTDREKGVWKRFPDALKTGTSSSYAHEPFLMNSKRDERFRIYPPNQRSLTTYKPKTCYQEEFCENIFSMPPEPNTLSSDLFAGTRKMLSQFTDHGTHRRIGHNTWADESGIYADTHIRRQLDASRDHTSELLNPSRQPGSWSRK</sequence>
<dbReference type="GO" id="GO:0005886">
    <property type="term" value="C:plasma membrane"/>
    <property type="evidence" value="ECO:0007669"/>
    <property type="project" value="TreeGrafter"/>
</dbReference>
<feature type="region of interest" description="Disordered" evidence="1">
    <location>
        <begin position="193"/>
        <end position="214"/>
    </location>
</feature>
<protein>
    <submittedName>
        <fullName evidence="2">Uncharacterized protein</fullName>
    </submittedName>
</protein>
<dbReference type="PANTHER" id="PTHR35069">
    <property type="entry name" value="PROTEIN C9ORF135"/>
    <property type="match status" value="1"/>
</dbReference>